<evidence type="ECO:0000256" key="3">
    <source>
        <dbReference type="ARBA" id="ARBA00016042"/>
    </source>
</evidence>
<comment type="subcellular location">
    <subcellularLocation>
        <location evidence="1">Nucleus</location>
        <location evidence="1">Nucleolus</location>
    </subcellularLocation>
</comment>
<protein>
    <recommendedName>
        <fullName evidence="3">Pre-rRNA-processing protein PNO1</fullName>
    </recommendedName>
    <alternativeName>
        <fullName evidence="6">Pre-rRNA-processing protein pno1</fullName>
    </alternativeName>
</protein>
<dbReference type="GO" id="GO:0005730">
    <property type="term" value="C:nucleolus"/>
    <property type="evidence" value="ECO:0007669"/>
    <property type="project" value="UniProtKB-SubCell"/>
</dbReference>
<dbReference type="Gene3D" id="3.30.1370.10">
    <property type="entry name" value="K Homology domain, type 1"/>
    <property type="match status" value="1"/>
</dbReference>
<evidence type="ECO:0000256" key="1">
    <source>
        <dbReference type="ARBA" id="ARBA00004604"/>
    </source>
</evidence>
<evidence type="ECO:0000259" key="8">
    <source>
        <dbReference type="Pfam" id="PF22891"/>
    </source>
</evidence>
<evidence type="ECO:0000313" key="9">
    <source>
        <dbReference type="EMBL" id="PWN25652.1"/>
    </source>
</evidence>
<proteinExistence type="inferred from homology"/>
<comment type="similarity">
    <text evidence="2">Belongs to the PNO1 family.</text>
</comment>
<dbReference type="GO" id="GO:0003723">
    <property type="term" value="F:RNA binding"/>
    <property type="evidence" value="ECO:0007669"/>
    <property type="project" value="UniProtKB-KW"/>
</dbReference>
<feature type="compositionally biased region" description="Low complexity" evidence="7">
    <location>
        <begin position="105"/>
        <end position="120"/>
    </location>
</feature>
<evidence type="ECO:0000256" key="4">
    <source>
        <dbReference type="ARBA" id="ARBA00022884"/>
    </source>
</evidence>
<gene>
    <name evidence="9" type="ORF">BDZ90DRAFT_70405</name>
</gene>
<organism evidence="9 10">
    <name type="scientific">Jaminaea rosea</name>
    <dbReference type="NCBI Taxonomy" id="1569628"/>
    <lineage>
        <taxon>Eukaryota</taxon>
        <taxon>Fungi</taxon>
        <taxon>Dikarya</taxon>
        <taxon>Basidiomycota</taxon>
        <taxon>Ustilaginomycotina</taxon>
        <taxon>Exobasidiomycetes</taxon>
        <taxon>Microstromatales</taxon>
        <taxon>Microstromatales incertae sedis</taxon>
        <taxon>Jaminaea</taxon>
    </lineage>
</organism>
<evidence type="ECO:0000256" key="2">
    <source>
        <dbReference type="ARBA" id="ARBA00007515"/>
    </source>
</evidence>
<evidence type="ECO:0000256" key="6">
    <source>
        <dbReference type="ARBA" id="ARBA00071744"/>
    </source>
</evidence>
<dbReference type="InterPro" id="IPR036612">
    <property type="entry name" value="KH_dom_type_1_sf"/>
</dbReference>
<evidence type="ECO:0000256" key="7">
    <source>
        <dbReference type="SAM" id="MobiDB-lite"/>
    </source>
</evidence>
<reference evidence="9 10" key="1">
    <citation type="journal article" date="2018" name="Mol. Biol. Evol.">
        <title>Broad Genomic Sampling Reveals a Smut Pathogenic Ancestry of the Fungal Clade Ustilaginomycotina.</title>
        <authorList>
            <person name="Kijpornyongpan T."/>
            <person name="Mondo S.J."/>
            <person name="Barry K."/>
            <person name="Sandor L."/>
            <person name="Lee J."/>
            <person name="Lipzen A."/>
            <person name="Pangilinan J."/>
            <person name="LaButti K."/>
            <person name="Hainaut M."/>
            <person name="Henrissat B."/>
            <person name="Grigoriev I.V."/>
            <person name="Spatafora J.W."/>
            <person name="Aime M.C."/>
        </authorList>
    </citation>
    <scope>NUCLEOTIDE SEQUENCE [LARGE SCALE GENOMIC DNA]</scope>
    <source>
        <strain evidence="9 10">MCA 5214</strain>
    </source>
</reference>
<dbReference type="AlphaFoldDB" id="A0A316UK28"/>
<accession>A0A316UK28</accession>
<evidence type="ECO:0000313" key="10">
    <source>
        <dbReference type="Proteomes" id="UP000245884"/>
    </source>
</evidence>
<dbReference type="InterPro" id="IPR055212">
    <property type="entry name" value="KH-I_PNO1_first"/>
</dbReference>
<dbReference type="OrthoDB" id="1932641at2759"/>
<dbReference type="InterPro" id="IPR055211">
    <property type="entry name" value="KH_PNO1_2nd"/>
</dbReference>
<dbReference type="STRING" id="1569628.A0A316UK28"/>
<evidence type="ECO:0000256" key="5">
    <source>
        <dbReference type="ARBA" id="ARBA00023242"/>
    </source>
</evidence>
<dbReference type="GeneID" id="37031616"/>
<name>A0A316UK28_9BASI</name>
<dbReference type="CDD" id="cd22392">
    <property type="entry name" value="KH-I_PNO1_rpt2"/>
    <property type="match status" value="1"/>
</dbReference>
<feature type="domain" description="PNO1 second type I KH" evidence="8">
    <location>
        <begin position="209"/>
        <end position="288"/>
    </location>
</feature>
<feature type="compositionally biased region" description="Low complexity" evidence="7">
    <location>
        <begin position="1"/>
        <end position="19"/>
    </location>
</feature>
<dbReference type="Pfam" id="PF22891">
    <property type="entry name" value="KH_PNO1_2nd"/>
    <property type="match status" value="1"/>
</dbReference>
<dbReference type="PANTHER" id="PTHR12826">
    <property type="entry name" value="RIBONUCLEASE Y"/>
    <property type="match status" value="1"/>
</dbReference>
<feature type="compositionally biased region" description="Low complexity" evidence="7">
    <location>
        <begin position="83"/>
        <end position="94"/>
    </location>
</feature>
<keyword evidence="5" id="KW-0539">Nucleus</keyword>
<dbReference type="CDD" id="cd22391">
    <property type="entry name" value="KH-I_PNO1_rpt1"/>
    <property type="match status" value="1"/>
</dbReference>
<dbReference type="FunFam" id="3.30.1370.10:FF:000009">
    <property type="entry name" value="RNA-binding protein PNO1"/>
    <property type="match status" value="1"/>
</dbReference>
<keyword evidence="4" id="KW-0694">RNA-binding</keyword>
<dbReference type="PANTHER" id="PTHR12826:SF13">
    <property type="entry name" value="RNA-BINDING PROTEIN PNO1"/>
    <property type="match status" value="1"/>
</dbReference>
<dbReference type="RefSeq" id="XP_025360264.1">
    <property type="nucleotide sequence ID" value="XM_025509793.1"/>
</dbReference>
<feature type="region of interest" description="Disordered" evidence="7">
    <location>
        <begin position="1"/>
        <end position="132"/>
    </location>
</feature>
<dbReference type="Proteomes" id="UP000245884">
    <property type="component" value="Unassembled WGS sequence"/>
</dbReference>
<dbReference type="EMBL" id="KZ819675">
    <property type="protein sequence ID" value="PWN25652.1"/>
    <property type="molecule type" value="Genomic_DNA"/>
</dbReference>
<sequence>MVSSSSASSVAPRTLSSVSKGKESVKSSIVGSSTKASMPAASRNGVDDDDDEDLLIGSSSTVPSAPEGAAGINGGMDLDDGEAGSAAAESGSSSRPSFAPLSRTQQSAASSSSSSSSKQSQLRRIPIPPHRLTPLKSDWPKLYTPLVDVAHLQVRMNVPRKCVEIRSSPHTPDVGLVQKGADMLRAYALGFEADDAVALLRLDDVFIDTFQIKDVKTLQGDHLSRAIGRLAGKDGRTRYAIENATRTRIVLADDRIHILGGFQAIRTARNACVSLVLGSPPGKVYAHVSLSEPTIPKDA</sequence>
<dbReference type="SUPFAM" id="SSF54791">
    <property type="entry name" value="Eukaryotic type KH-domain (KH-domain type I)"/>
    <property type="match status" value="1"/>
</dbReference>
<keyword evidence="10" id="KW-1185">Reference proteome</keyword>